<evidence type="ECO:0000313" key="1">
    <source>
        <dbReference type="EMBL" id="KAF7802150.1"/>
    </source>
</evidence>
<proteinExistence type="predicted"/>
<reference evidence="1" key="1">
    <citation type="submission" date="2020-09" db="EMBL/GenBank/DDBJ databases">
        <title>Genome-Enabled Discovery of Anthraquinone Biosynthesis in Senna tora.</title>
        <authorList>
            <person name="Kang S.-H."/>
            <person name="Pandey R.P."/>
            <person name="Lee C.-M."/>
            <person name="Sim J.-S."/>
            <person name="Jeong J.-T."/>
            <person name="Choi B.-S."/>
            <person name="Jung M."/>
            <person name="Ginzburg D."/>
            <person name="Zhao K."/>
            <person name="Won S.Y."/>
            <person name="Oh T.-J."/>
            <person name="Yu Y."/>
            <person name="Kim N.-H."/>
            <person name="Lee O.R."/>
            <person name="Lee T.-H."/>
            <person name="Bashyal P."/>
            <person name="Kim T.-S."/>
            <person name="Lee W.-H."/>
            <person name="Kawkins C."/>
            <person name="Kim C.-K."/>
            <person name="Kim J.S."/>
            <person name="Ahn B.O."/>
            <person name="Rhee S.Y."/>
            <person name="Sohng J.K."/>
        </authorList>
    </citation>
    <scope>NUCLEOTIDE SEQUENCE</scope>
    <source>
        <tissue evidence="1">Leaf</tissue>
    </source>
</reference>
<dbReference type="Proteomes" id="UP000634136">
    <property type="component" value="Unassembled WGS sequence"/>
</dbReference>
<sequence>MASTSEIIAGWSSCQTVLVDIDEAKGASL</sequence>
<gene>
    <name evidence="1" type="ORF">G2W53_041261</name>
</gene>
<accession>A0A834SDF7</accession>
<comment type="caution">
    <text evidence="1">The sequence shown here is derived from an EMBL/GenBank/DDBJ whole genome shotgun (WGS) entry which is preliminary data.</text>
</comment>
<organism evidence="1 2">
    <name type="scientific">Senna tora</name>
    <dbReference type="NCBI Taxonomy" id="362788"/>
    <lineage>
        <taxon>Eukaryota</taxon>
        <taxon>Viridiplantae</taxon>
        <taxon>Streptophyta</taxon>
        <taxon>Embryophyta</taxon>
        <taxon>Tracheophyta</taxon>
        <taxon>Spermatophyta</taxon>
        <taxon>Magnoliopsida</taxon>
        <taxon>eudicotyledons</taxon>
        <taxon>Gunneridae</taxon>
        <taxon>Pentapetalae</taxon>
        <taxon>rosids</taxon>
        <taxon>fabids</taxon>
        <taxon>Fabales</taxon>
        <taxon>Fabaceae</taxon>
        <taxon>Caesalpinioideae</taxon>
        <taxon>Cassia clade</taxon>
        <taxon>Senna</taxon>
    </lineage>
</organism>
<dbReference type="EMBL" id="JAAIUW010000013">
    <property type="protein sequence ID" value="KAF7802150.1"/>
    <property type="molecule type" value="Genomic_DNA"/>
</dbReference>
<dbReference type="AlphaFoldDB" id="A0A834SDF7"/>
<name>A0A834SDF7_9FABA</name>
<protein>
    <submittedName>
        <fullName evidence="1">Uncharacterized protein</fullName>
    </submittedName>
</protein>
<evidence type="ECO:0000313" key="2">
    <source>
        <dbReference type="Proteomes" id="UP000634136"/>
    </source>
</evidence>
<keyword evidence="2" id="KW-1185">Reference proteome</keyword>